<dbReference type="InterPro" id="IPR016460">
    <property type="entry name" value="COPB1"/>
</dbReference>
<dbReference type="GO" id="GO:0006891">
    <property type="term" value="P:intra-Golgi vesicle-mediated transport"/>
    <property type="evidence" value="ECO:0007669"/>
    <property type="project" value="TreeGrafter"/>
</dbReference>
<dbReference type="SUPFAM" id="SSF48371">
    <property type="entry name" value="ARM repeat"/>
    <property type="match status" value="1"/>
</dbReference>
<dbReference type="InterPro" id="IPR002553">
    <property type="entry name" value="Clathrin/coatomer_adapt-like_N"/>
</dbReference>
<dbReference type="GO" id="GO:0006886">
    <property type="term" value="P:intracellular protein transport"/>
    <property type="evidence" value="ECO:0007669"/>
    <property type="project" value="InterPro"/>
</dbReference>
<sequence length="320" mass="37095">MSGLLMHVIRFVMPNSNKNKILKKLMLMFYEITPKVDGEGRMQQEWILACNALQNDLKHANEYVRGATLRFVSKLKQVEILEPLMPNIRQCLEHKNAYVRRNAVYALYRVYCVERRLVPDASELIVSFVRGESDKMSKRNGFNMLVEIDKREAIKYLLESREEIKGYDSLMQMAILELIKKDDEAEQGEKMVYMKILIDLISSSGSSAVRFDAANILLRLTSNGSAVKEVGRLYVELAIKEGDNNVKLIVLNKFKELKDRFKSQVEDLSVEMIKIISCSDFAIKSLTIEIILDLLNGKNEKYLVDYFKKELFKREQEDEK</sequence>
<proteinExistence type="predicted"/>
<dbReference type="PANTHER" id="PTHR10635:SF0">
    <property type="entry name" value="COATOMER SUBUNIT BETA"/>
    <property type="match status" value="1"/>
</dbReference>
<evidence type="ECO:0000313" key="3">
    <source>
        <dbReference type="Proteomes" id="UP000281549"/>
    </source>
</evidence>
<dbReference type="EMBL" id="ML005257">
    <property type="protein sequence ID" value="RKP19269.1"/>
    <property type="molecule type" value="Genomic_DNA"/>
</dbReference>
<dbReference type="Gene3D" id="1.25.10.10">
    <property type="entry name" value="Leucine-rich Repeat Variant"/>
    <property type="match status" value="1"/>
</dbReference>
<dbReference type="AlphaFoldDB" id="A0A4V1IZU4"/>
<protein>
    <submittedName>
        <fullName evidence="2">ARM repeat-containing protein</fullName>
    </submittedName>
</protein>
<evidence type="ECO:0000313" key="2">
    <source>
        <dbReference type="EMBL" id="RKP19269.1"/>
    </source>
</evidence>
<dbReference type="Proteomes" id="UP000281549">
    <property type="component" value="Unassembled WGS sequence"/>
</dbReference>
<accession>A0A4V1IZU4</accession>
<dbReference type="InterPro" id="IPR016024">
    <property type="entry name" value="ARM-type_fold"/>
</dbReference>
<feature type="domain" description="Clathrin/coatomer adaptor adaptin-like N-terminal" evidence="1">
    <location>
        <begin position="1"/>
        <end position="311"/>
    </location>
</feature>
<gene>
    <name evidence="2" type="ORF">ROZALSC1DRAFT_14186</name>
</gene>
<dbReference type="InterPro" id="IPR011989">
    <property type="entry name" value="ARM-like"/>
</dbReference>
<feature type="non-terminal residue" evidence="2">
    <location>
        <position position="320"/>
    </location>
</feature>
<organism evidence="2 3">
    <name type="scientific">Rozella allomycis (strain CSF55)</name>
    <dbReference type="NCBI Taxonomy" id="988480"/>
    <lineage>
        <taxon>Eukaryota</taxon>
        <taxon>Fungi</taxon>
        <taxon>Fungi incertae sedis</taxon>
        <taxon>Cryptomycota</taxon>
        <taxon>Cryptomycota incertae sedis</taxon>
        <taxon>Rozella</taxon>
    </lineage>
</organism>
<dbReference type="GO" id="GO:0006888">
    <property type="term" value="P:endoplasmic reticulum to Golgi vesicle-mediated transport"/>
    <property type="evidence" value="ECO:0007669"/>
    <property type="project" value="TreeGrafter"/>
</dbReference>
<dbReference type="GO" id="GO:0030126">
    <property type="term" value="C:COPI vesicle coat"/>
    <property type="evidence" value="ECO:0007669"/>
    <property type="project" value="TreeGrafter"/>
</dbReference>
<dbReference type="Pfam" id="PF01602">
    <property type="entry name" value="Adaptin_N"/>
    <property type="match status" value="1"/>
</dbReference>
<name>A0A4V1IZU4_ROZAC</name>
<dbReference type="PANTHER" id="PTHR10635">
    <property type="entry name" value="COATOMER SUBUNIT BETA"/>
    <property type="match status" value="1"/>
</dbReference>
<reference evidence="3" key="1">
    <citation type="journal article" date="2018" name="Nat. Microbiol.">
        <title>Leveraging single-cell genomics to expand the fungal tree of life.</title>
        <authorList>
            <person name="Ahrendt S.R."/>
            <person name="Quandt C.A."/>
            <person name="Ciobanu D."/>
            <person name="Clum A."/>
            <person name="Salamov A."/>
            <person name="Andreopoulos B."/>
            <person name="Cheng J.F."/>
            <person name="Woyke T."/>
            <person name="Pelin A."/>
            <person name="Henrissat B."/>
            <person name="Reynolds N.K."/>
            <person name="Benny G.L."/>
            <person name="Smith M.E."/>
            <person name="James T.Y."/>
            <person name="Grigoriev I.V."/>
        </authorList>
    </citation>
    <scope>NUCLEOTIDE SEQUENCE [LARGE SCALE GENOMIC DNA]</scope>
    <source>
        <strain evidence="3">CSF55</strain>
    </source>
</reference>
<evidence type="ECO:0000259" key="1">
    <source>
        <dbReference type="Pfam" id="PF01602"/>
    </source>
</evidence>